<protein>
    <submittedName>
        <fullName evidence="1">Uncharacterized protein</fullName>
    </submittedName>
</protein>
<evidence type="ECO:0000313" key="1">
    <source>
        <dbReference type="Ensembl" id="ENSCJPP00005002782.1"/>
    </source>
</evidence>
<proteinExistence type="predicted"/>
<dbReference type="Proteomes" id="UP000694412">
    <property type="component" value="Chromosome 20"/>
</dbReference>
<sequence length="106" mass="11575">MAPSQVCHLITALKSIPCNILHETALTPGKLPMRSPGFLTTFHYVSTCVTQHGWSAADSSCTERLFQPSSALFHCAVWLHACLPPQCATTSGTGVPLMVQKRKFYL</sequence>
<keyword evidence="2" id="KW-1185">Reference proteome</keyword>
<reference evidence="1" key="1">
    <citation type="submission" date="2015-11" db="EMBL/GenBank/DDBJ databases">
        <authorList>
            <consortium name="International Coturnix japonica Genome Analysis Consortium"/>
            <person name="Warren W."/>
            <person name="Burt D.W."/>
            <person name="Antin P.B."/>
            <person name="Lanford R."/>
            <person name="Gros J."/>
            <person name="Wilson R.K."/>
        </authorList>
    </citation>
    <scope>NUCLEOTIDE SEQUENCE [LARGE SCALE GENOMIC DNA]</scope>
</reference>
<organism evidence="1 2">
    <name type="scientific">Coturnix japonica</name>
    <name type="common">Japanese quail</name>
    <name type="synonym">Coturnix coturnix japonica</name>
    <dbReference type="NCBI Taxonomy" id="93934"/>
    <lineage>
        <taxon>Eukaryota</taxon>
        <taxon>Metazoa</taxon>
        <taxon>Chordata</taxon>
        <taxon>Craniata</taxon>
        <taxon>Vertebrata</taxon>
        <taxon>Euteleostomi</taxon>
        <taxon>Archelosauria</taxon>
        <taxon>Archosauria</taxon>
        <taxon>Dinosauria</taxon>
        <taxon>Saurischia</taxon>
        <taxon>Theropoda</taxon>
        <taxon>Coelurosauria</taxon>
        <taxon>Aves</taxon>
        <taxon>Neognathae</taxon>
        <taxon>Galloanserae</taxon>
        <taxon>Galliformes</taxon>
        <taxon>Phasianidae</taxon>
        <taxon>Perdicinae</taxon>
        <taxon>Coturnix</taxon>
    </lineage>
</organism>
<dbReference type="AlphaFoldDB" id="A0A8C2SRM9"/>
<reference evidence="1" key="3">
    <citation type="submission" date="2025-09" db="UniProtKB">
        <authorList>
            <consortium name="Ensembl"/>
        </authorList>
    </citation>
    <scope>IDENTIFICATION</scope>
</reference>
<reference evidence="1" key="2">
    <citation type="submission" date="2025-08" db="UniProtKB">
        <authorList>
            <consortium name="Ensembl"/>
        </authorList>
    </citation>
    <scope>IDENTIFICATION</scope>
</reference>
<accession>A0A8C2SRM9</accession>
<dbReference type="Ensembl" id="ENSCJPT00005005144.1">
    <property type="protein sequence ID" value="ENSCJPP00005002782.1"/>
    <property type="gene ID" value="ENSCJPG00005003085.1"/>
</dbReference>
<name>A0A8C2SRM9_COTJA</name>
<evidence type="ECO:0000313" key="2">
    <source>
        <dbReference type="Proteomes" id="UP000694412"/>
    </source>
</evidence>